<dbReference type="EMBL" id="LT629800">
    <property type="protein sequence ID" value="SDU95934.1"/>
    <property type="molecule type" value="Genomic_DNA"/>
</dbReference>
<feature type="chain" id="PRO_5022757984" evidence="5">
    <location>
        <begin position="26"/>
        <end position="375"/>
    </location>
</feature>
<dbReference type="InterPro" id="IPR000259">
    <property type="entry name" value="Adhesion_dom_fimbrial"/>
</dbReference>
<evidence type="ECO:0000313" key="10">
    <source>
        <dbReference type="Proteomes" id="UP000325296"/>
    </source>
</evidence>
<dbReference type="Gene3D" id="2.60.40.3310">
    <property type="match status" value="1"/>
</dbReference>
<evidence type="ECO:0000259" key="6">
    <source>
        <dbReference type="Pfam" id="PF00419"/>
    </source>
</evidence>
<reference evidence="8 9" key="1">
    <citation type="submission" date="2016-10" db="EMBL/GenBank/DDBJ databases">
        <authorList>
            <person name="Varghese N."/>
            <person name="Submissions S."/>
        </authorList>
    </citation>
    <scope>NUCLEOTIDE SEQUENCE [LARGE SCALE GENOMIC DNA]</scope>
    <source>
        <strain evidence="8 9">BS2771</strain>
    </source>
</reference>
<name>A0A5B2UUJ5_9PSED</name>
<evidence type="ECO:0000256" key="4">
    <source>
        <dbReference type="ARBA" id="ARBA00023263"/>
    </source>
</evidence>
<dbReference type="Proteomes" id="UP000325296">
    <property type="component" value="Unassembled WGS sequence"/>
</dbReference>
<dbReference type="InterPro" id="IPR008966">
    <property type="entry name" value="Adhesion_dom_sf"/>
</dbReference>
<protein>
    <submittedName>
        <fullName evidence="8">Pilin (Type 1 fimbria component protein)</fullName>
    </submittedName>
    <submittedName>
        <fullName evidence="7">Type 1 fimbrial protein</fullName>
    </submittedName>
</protein>
<comment type="subcellular location">
    <subcellularLocation>
        <location evidence="1">Fimbrium</location>
    </subcellularLocation>
</comment>
<evidence type="ECO:0000256" key="2">
    <source>
        <dbReference type="ARBA" id="ARBA00006671"/>
    </source>
</evidence>
<dbReference type="Pfam" id="PF00419">
    <property type="entry name" value="Fimbrial"/>
    <property type="match status" value="1"/>
</dbReference>
<dbReference type="PANTHER" id="PTHR33420">
    <property type="entry name" value="FIMBRIAL SUBUNIT ELFA-RELATED"/>
    <property type="match status" value="1"/>
</dbReference>
<dbReference type="OrthoDB" id="6052505at2"/>
<keyword evidence="9" id="KW-1185">Reference proteome</keyword>
<dbReference type="Proteomes" id="UP000199620">
    <property type="component" value="Chromosome I"/>
</dbReference>
<feature type="signal peptide" evidence="5">
    <location>
        <begin position="1"/>
        <end position="25"/>
    </location>
</feature>
<sequence length="375" mass="38671">MNIGALIKAGLAVGALWAVAGTAMAVTCTYMDGIRPAVGSMPLQVSAITVGRDVPVGTEVYRQKFSMAAGQAPKLECLYAPYQQWTELTVESSYALASVSSGTYANKVYRTSIPGLGVAFNSAGGPLPRQSGKAWTTCTNGWRCLVPFDGPSNFELILIKLGDVTPGVLVGSTLPIVSLFGNFGDARMQGFRMGISGSIQIVSRTCSTPDVSVPMGSHLTAKFTGVNSATGWTDFAIALNNCPAFSGIYTTSGPNWVSQSGNSPSGSSTSSGTRVNNSLQYRIDPARVAINAANGVLALDPSGTGKAPAATGVGVQVATSNGTAVPLATNRASGLTLRTSEGSYSIPLRARYLQTANTVTPGPANASATFTIIYQ</sequence>
<keyword evidence="4" id="KW-0281">Fimbrium</keyword>
<reference evidence="7 10" key="2">
    <citation type="submission" date="2019-09" db="EMBL/GenBank/DDBJ databases">
        <title>Draft genome sequence of Pseudomonas brenneri CCUG 51514(T).</title>
        <authorList>
            <person name="Tunovic T."/>
            <person name="Pineiro-Iglesias B."/>
            <person name="Unosson C."/>
            <person name="Inganas E."/>
            <person name="Ohlen M."/>
            <person name="Cardew S."/>
            <person name="Jensie-Markopoulos S."/>
            <person name="Salva-Serra F."/>
            <person name="Jaen-Luchoro D."/>
            <person name="Svensson-Stadler L."/>
            <person name="Chun J."/>
            <person name="Moore E."/>
        </authorList>
    </citation>
    <scope>NUCLEOTIDE SEQUENCE [LARGE SCALE GENOMIC DNA]</scope>
    <source>
        <strain evidence="7 10">CCUG 51514</strain>
    </source>
</reference>
<comment type="similarity">
    <text evidence="2">Belongs to the fimbrial protein family.</text>
</comment>
<dbReference type="InterPro" id="IPR036937">
    <property type="entry name" value="Adhesion_dom_fimbrial_sf"/>
</dbReference>
<dbReference type="GO" id="GO:0009289">
    <property type="term" value="C:pilus"/>
    <property type="evidence" value="ECO:0007669"/>
    <property type="project" value="UniProtKB-SubCell"/>
</dbReference>
<evidence type="ECO:0000313" key="7">
    <source>
        <dbReference type="EMBL" id="KAA2230444.1"/>
    </source>
</evidence>
<accession>A0A5B2UUJ5</accession>
<dbReference type="Gene3D" id="2.60.40.1090">
    <property type="entry name" value="Fimbrial-type adhesion domain"/>
    <property type="match status" value="1"/>
</dbReference>
<evidence type="ECO:0000313" key="8">
    <source>
        <dbReference type="EMBL" id="SDU95934.1"/>
    </source>
</evidence>
<dbReference type="SUPFAM" id="SSF49401">
    <property type="entry name" value="Bacterial adhesins"/>
    <property type="match status" value="1"/>
</dbReference>
<evidence type="ECO:0000256" key="3">
    <source>
        <dbReference type="ARBA" id="ARBA00022729"/>
    </source>
</evidence>
<feature type="domain" description="Fimbrial-type adhesion" evidence="6">
    <location>
        <begin position="197"/>
        <end position="375"/>
    </location>
</feature>
<dbReference type="InterPro" id="IPR050263">
    <property type="entry name" value="Bact_Fimbrial_Adh_Pro"/>
</dbReference>
<dbReference type="RefSeq" id="WP_090291305.1">
    <property type="nucleotide sequence ID" value="NZ_BMNU01000007.1"/>
</dbReference>
<keyword evidence="3 5" id="KW-0732">Signal</keyword>
<evidence type="ECO:0000256" key="5">
    <source>
        <dbReference type="SAM" id="SignalP"/>
    </source>
</evidence>
<dbReference type="PANTHER" id="PTHR33420:SF3">
    <property type="entry name" value="FIMBRIAL SUBUNIT ELFA"/>
    <property type="match status" value="1"/>
</dbReference>
<dbReference type="GO" id="GO:0043709">
    <property type="term" value="P:cell adhesion involved in single-species biofilm formation"/>
    <property type="evidence" value="ECO:0007669"/>
    <property type="project" value="TreeGrafter"/>
</dbReference>
<dbReference type="AlphaFoldDB" id="A0A5B2UUJ5"/>
<organism evidence="7 10">
    <name type="scientific">Pseudomonas brenneri</name>
    <dbReference type="NCBI Taxonomy" id="129817"/>
    <lineage>
        <taxon>Bacteria</taxon>
        <taxon>Pseudomonadati</taxon>
        <taxon>Pseudomonadota</taxon>
        <taxon>Gammaproteobacteria</taxon>
        <taxon>Pseudomonadales</taxon>
        <taxon>Pseudomonadaceae</taxon>
        <taxon>Pseudomonas</taxon>
    </lineage>
</organism>
<proteinExistence type="inferred from homology"/>
<evidence type="ECO:0000313" key="9">
    <source>
        <dbReference type="Proteomes" id="UP000199620"/>
    </source>
</evidence>
<evidence type="ECO:0000256" key="1">
    <source>
        <dbReference type="ARBA" id="ARBA00004561"/>
    </source>
</evidence>
<dbReference type="EMBL" id="VUOL01000005">
    <property type="protein sequence ID" value="KAA2230444.1"/>
    <property type="molecule type" value="Genomic_DNA"/>
</dbReference>
<gene>
    <name evidence="7" type="ORF">F1720_10630</name>
    <name evidence="8" type="ORF">SAMN04490181_2174</name>
</gene>